<proteinExistence type="predicted"/>
<dbReference type="EMBL" id="KQ996979">
    <property type="protein sequence ID" value="KZV44515.1"/>
    <property type="molecule type" value="Genomic_DNA"/>
</dbReference>
<sequence length="150" mass="16865">MFPTGIESVKPEKSGVPPPVTAVSCCQCCSLIRPLCRIGVLVKYFENNEDDVVQPSLPKRRCARQVDAEVPQPAHKVDKMELVLATFQMMNPPTFSGAEGGSLAKGWLEHMEGLFDRVKYDEHRKLSLTSVVRACVEMGERYFQSYEKNE</sequence>
<keyword evidence="2" id="KW-1185">Reference proteome</keyword>
<accession>A0A2Z7CCV5</accession>
<dbReference type="OrthoDB" id="913391at2759"/>
<dbReference type="AlphaFoldDB" id="A0A2Z7CCV5"/>
<reference evidence="1 2" key="1">
    <citation type="journal article" date="2015" name="Proc. Natl. Acad. Sci. U.S.A.">
        <title>The resurrection genome of Boea hygrometrica: A blueprint for survival of dehydration.</title>
        <authorList>
            <person name="Xiao L."/>
            <person name="Yang G."/>
            <person name="Zhang L."/>
            <person name="Yang X."/>
            <person name="Zhao S."/>
            <person name="Ji Z."/>
            <person name="Zhou Q."/>
            <person name="Hu M."/>
            <person name="Wang Y."/>
            <person name="Chen M."/>
            <person name="Xu Y."/>
            <person name="Jin H."/>
            <person name="Xiao X."/>
            <person name="Hu G."/>
            <person name="Bao F."/>
            <person name="Hu Y."/>
            <person name="Wan P."/>
            <person name="Li L."/>
            <person name="Deng X."/>
            <person name="Kuang T."/>
            <person name="Xiang C."/>
            <person name="Zhu J.K."/>
            <person name="Oliver M.J."/>
            <person name="He Y."/>
        </authorList>
    </citation>
    <scope>NUCLEOTIDE SEQUENCE [LARGE SCALE GENOMIC DNA]</scope>
    <source>
        <strain evidence="2">cv. XS01</strain>
    </source>
</reference>
<dbReference type="Proteomes" id="UP000250235">
    <property type="component" value="Unassembled WGS sequence"/>
</dbReference>
<organism evidence="1 2">
    <name type="scientific">Dorcoceras hygrometricum</name>
    <dbReference type="NCBI Taxonomy" id="472368"/>
    <lineage>
        <taxon>Eukaryota</taxon>
        <taxon>Viridiplantae</taxon>
        <taxon>Streptophyta</taxon>
        <taxon>Embryophyta</taxon>
        <taxon>Tracheophyta</taxon>
        <taxon>Spermatophyta</taxon>
        <taxon>Magnoliopsida</taxon>
        <taxon>eudicotyledons</taxon>
        <taxon>Gunneridae</taxon>
        <taxon>Pentapetalae</taxon>
        <taxon>asterids</taxon>
        <taxon>lamiids</taxon>
        <taxon>Lamiales</taxon>
        <taxon>Gesneriaceae</taxon>
        <taxon>Didymocarpoideae</taxon>
        <taxon>Trichosporeae</taxon>
        <taxon>Loxocarpinae</taxon>
        <taxon>Dorcoceras</taxon>
    </lineage>
</organism>
<evidence type="ECO:0000313" key="2">
    <source>
        <dbReference type="Proteomes" id="UP000250235"/>
    </source>
</evidence>
<protein>
    <submittedName>
        <fullName evidence="1">Uncharacterized protein</fullName>
    </submittedName>
</protein>
<name>A0A2Z7CCV5_9LAMI</name>
<evidence type="ECO:0000313" key="1">
    <source>
        <dbReference type="EMBL" id="KZV44515.1"/>
    </source>
</evidence>
<gene>
    <name evidence="1" type="ORF">F511_24264</name>
</gene>